<organism evidence="6 7">
    <name type="scientific">Paramicrobacterium agarici</name>
    <dbReference type="NCBI Taxonomy" id="630514"/>
    <lineage>
        <taxon>Bacteria</taxon>
        <taxon>Bacillati</taxon>
        <taxon>Actinomycetota</taxon>
        <taxon>Actinomycetes</taxon>
        <taxon>Micrococcales</taxon>
        <taxon>Microbacteriaceae</taxon>
        <taxon>Paramicrobacterium</taxon>
    </lineage>
</organism>
<dbReference type="PROSITE" id="PS51000">
    <property type="entry name" value="HTH_DEOR_2"/>
    <property type="match status" value="1"/>
</dbReference>
<dbReference type="EMBL" id="PDJE01000001">
    <property type="protein sequence ID" value="PFG32000.1"/>
    <property type="molecule type" value="Genomic_DNA"/>
</dbReference>
<dbReference type="SUPFAM" id="SSF46785">
    <property type="entry name" value="Winged helix' DNA-binding domain"/>
    <property type="match status" value="1"/>
</dbReference>
<dbReference type="Gene3D" id="1.10.10.10">
    <property type="entry name" value="Winged helix-like DNA-binding domain superfamily/Winged helix DNA-binding domain"/>
    <property type="match status" value="1"/>
</dbReference>
<evidence type="ECO:0000256" key="3">
    <source>
        <dbReference type="ARBA" id="ARBA00023163"/>
    </source>
</evidence>
<evidence type="ECO:0000313" key="6">
    <source>
        <dbReference type="EMBL" id="PFG32000.1"/>
    </source>
</evidence>
<dbReference type="AlphaFoldDB" id="A0A2A9E1D6"/>
<keyword evidence="1" id="KW-0805">Transcription regulation</keyword>
<dbReference type="InterPro" id="IPR014036">
    <property type="entry name" value="DeoR-like_C"/>
</dbReference>
<dbReference type="GO" id="GO:0003677">
    <property type="term" value="F:DNA binding"/>
    <property type="evidence" value="ECO:0007669"/>
    <property type="project" value="UniProtKB-KW"/>
</dbReference>
<dbReference type="Proteomes" id="UP000221369">
    <property type="component" value="Unassembled WGS sequence"/>
</dbReference>
<dbReference type="PANTHER" id="PTHR30363:SF44">
    <property type="entry name" value="AGA OPERON TRANSCRIPTIONAL REPRESSOR-RELATED"/>
    <property type="match status" value="1"/>
</dbReference>
<gene>
    <name evidence="6" type="ORF">ATJ78_2984</name>
</gene>
<dbReference type="Pfam" id="PF08220">
    <property type="entry name" value="HTH_DeoR"/>
    <property type="match status" value="1"/>
</dbReference>
<reference evidence="6 7" key="1">
    <citation type="submission" date="2017-10" db="EMBL/GenBank/DDBJ databases">
        <title>Sequencing the genomes of 1000 actinobacteria strains.</title>
        <authorList>
            <person name="Klenk H.-P."/>
        </authorList>
    </citation>
    <scope>NUCLEOTIDE SEQUENCE [LARGE SCALE GENOMIC DNA]</scope>
    <source>
        <strain evidence="6 7">DSM 21798</strain>
    </source>
</reference>
<name>A0A2A9E1D6_9MICO</name>
<evidence type="ECO:0000256" key="4">
    <source>
        <dbReference type="SAM" id="MobiDB-lite"/>
    </source>
</evidence>
<sequence>MTDAAALPAELRRSRIRERLDQRGYIRAADIARDFSVSSVTARADLDALVDAGAARRVHGGAVSASAAPEAPVEQTSQSGAESKAAIGRRAASLVDAGQSVFLDVGSTALAVAEALVDRTELHDVVVVTNGLATALALEPALPRLSVYVTGGALRPLQHSLVNPMGQQLIETVHADVAILGCNGVDVGAGVTNVNLPEAEIKRAMVAASDRVVITADASKLGRVTMGHVAGLSQVDTIVTDASADPVLVADLRAAGAAVLLA</sequence>
<keyword evidence="7" id="KW-1185">Reference proteome</keyword>
<dbReference type="PROSITE" id="PS00894">
    <property type="entry name" value="HTH_DEOR_1"/>
    <property type="match status" value="1"/>
</dbReference>
<evidence type="ECO:0000256" key="1">
    <source>
        <dbReference type="ARBA" id="ARBA00023015"/>
    </source>
</evidence>
<dbReference type="PANTHER" id="PTHR30363">
    <property type="entry name" value="HTH-TYPE TRANSCRIPTIONAL REGULATOR SRLR-RELATED"/>
    <property type="match status" value="1"/>
</dbReference>
<dbReference type="InterPro" id="IPR018356">
    <property type="entry name" value="Tscrpt_reg_HTH_DeoR_CS"/>
</dbReference>
<feature type="region of interest" description="Disordered" evidence="4">
    <location>
        <begin position="63"/>
        <end position="82"/>
    </location>
</feature>
<comment type="caution">
    <text evidence="6">The sequence shown here is derived from an EMBL/GenBank/DDBJ whole genome shotgun (WGS) entry which is preliminary data.</text>
</comment>
<proteinExistence type="predicted"/>
<evidence type="ECO:0000259" key="5">
    <source>
        <dbReference type="PROSITE" id="PS51000"/>
    </source>
</evidence>
<dbReference type="InterPro" id="IPR037171">
    <property type="entry name" value="NagB/RpiA_transferase-like"/>
</dbReference>
<accession>A0A2A9E1D6</accession>
<dbReference type="InterPro" id="IPR036388">
    <property type="entry name" value="WH-like_DNA-bd_sf"/>
</dbReference>
<keyword evidence="2" id="KW-0238">DNA-binding</keyword>
<evidence type="ECO:0000256" key="2">
    <source>
        <dbReference type="ARBA" id="ARBA00023125"/>
    </source>
</evidence>
<feature type="domain" description="HTH deoR-type" evidence="5">
    <location>
        <begin position="9"/>
        <end position="64"/>
    </location>
</feature>
<dbReference type="GO" id="GO:0003700">
    <property type="term" value="F:DNA-binding transcription factor activity"/>
    <property type="evidence" value="ECO:0007669"/>
    <property type="project" value="InterPro"/>
</dbReference>
<keyword evidence="3" id="KW-0804">Transcription</keyword>
<protein>
    <submittedName>
        <fullName evidence="6">DeoR family transcriptional regulator</fullName>
    </submittedName>
</protein>
<dbReference type="InterPro" id="IPR050313">
    <property type="entry name" value="Carb_Metab_HTH_regulators"/>
</dbReference>
<dbReference type="SUPFAM" id="SSF100950">
    <property type="entry name" value="NagB/RpiA/CoA transferase-like"/>
    <property type="match status" value="1"/>
</dbReference>
<dbReference type="InterPro" id="IPR001034">
    <property type="entry name" value="DeoR_HTH"/>
</dbReference>
<dbReference type="RefSeq" id="WP_098408942.1">
    <property type="nucleotide sequence ID" value="NZ_PDJE01000001.1"/>
</dbReference>
<evidence type="ECO:0000313" key="7">
    <source>
        <dbReference type="Proteomes" id="UP000221369"/>
    </source>
</evidence>
<dbReference type="SMART" id="SM01134">
    <property type="entry name" value="DeoRC"/>
    <property type="match status" value="1"/>
</dbReference>
<dbReference type="Pfam" id="PF00455">
    <property type="entry name" value="DeoRC"/>
    <property type="match status" value="1"/>
</dbReference>
<dbReference type="Gene3D" id="3.40.50.1360">
    <property type="match status" value="1"/>
</dbReference>
<dbReference type="SMART" id="SM00420">
    <property type="entry name" value="HTH_DEOR"/>
    <property type="match status" value="1"/>
</dbReference>
<feature type="compositionally biased region" description="Low complexity" evidence="4">
    <location>
        <begin position="63"/>
        <end position="74"/>
    </location>
</feature>
<dbReference type="InterPro" id="IPR036390">
    <property type="entry name" value="WH_DNA-bd_sf"/>
</dbReference>